<dbReference type="Gene3D" id="2.60.120.1440">
    <property type="match status" value="1"/>
</dbReference>
<evidence type="ECO:0000259" key="3">
    <source>
        <dbReference type="Pfam" id="PF16344"/>
    </source>
</evidence>
<dbReference type="Pfam" id="PF04773">
    <property type="entry name" value="FecR"/>
    <property type="match status" value="1"/>
</dbReference>
<protein>
    <submittedName>
        <fullName evidence="4">FecR family protein</fullName>
    </submittedName>
</protein>
<dbReference type="InterPro" id="IPR032508">
    <property type="entry name" value="FecR_C"/>
</dbReference>
<keyword evidence="1" id="KW-0472">Membrane</keyword>
<dbReference type="InterPro" id="IPR006860">
    <property type="entry name" value="FecR"/>
</dbReference>
<comment type="caution">
    <text evidence="4">The sequence shown here is derived from an EMBL/GenBank/DDBJ whole genome shotgun (WGS) entry which is preliminary data.</text>
</comment>
<feature type="transmembrane region" description="Helical" evidence="1">
    <location>
        <begin position="87"/>
        <end position="108"/>
    </location>
</feature>
<dbReference type="PANTHER" id="PTHR30273">
    <property type="entry name" value="PERIPLASMIC SIGNAL SENSOR AND SIGMA FACTOR ACTIVATOR FECR-RELATED"/>
    <property type="match status" value="1"/>
</dbReference>
<evidence type="ECO:0000313" key="5">
    <source>
        <dbReference type="Proteomes" id="UP001597361"/>
    </source>
</evidence>
<dbReference type="Gene3D" id="3.55.50.30">
    <property type="match status" value="1"/>
</dbReference>
<dbReference type="PIRSF" id="PIRSF018266">
    <property type="entry name" value="FecR"/>
    <property type="match status" value="1"/>
</dbReference>
<feature type="domain" description="Protein FecR C-terminal" evidence="3">
    <location>
        <begin position="273"/>
        <end position="339"/>
    </location>
</feature>
<dbReference type="InterPro" id="IPR012373">
    <property type="entry name" value="Ferrdict_sens_TM"/>
</dbReference>
<proteinExistence type="predicted"/>
<keyword evidence="5" id="KW-1185">Reference proteome</keyword>
<feature type="domain" description="FecR protein" evidence="2">
    <location>
        <begin position="122"/>
        <end position="213"/>
    </location>
</feature>
<keyword evidence="1" id="KW-1133">Transmembrane helix</keyword>
<dbReference type="EMBL" id="JBHUHR010000039">
    <property type="protein sequence ID" value="MFD2036234.1"/>
    <property type="molecule type" value="Genomic_DNA"/>
</dbReference>
<organism evidence="4 5">
    <name type="scientific">Belliella marina</name>
    <dbReference type="NCBI Taxonomy" id="1644146"/>
    <lineage>
        <taxon>Bacteria</taxon>
        <taxon>Pseudomonadati</taxon>
        <taxon>Bacteroidota</taxon>
        <taxon>Cytophagia</taxon>
        <taxon>Cytophagales</taxon>
        <taxon>Cyclobacteriaceae</taxon>
        <taxon>Belliella</taxon>
    </lineage>
</organism>
<evidence type="ECO:0000259" key="2">
    <source>
        <dbReference type="Pfam" id="PF04773"/>
    </source>
</evidence>
<gene>
    <name evidence="4" type="ORF">ACFSKL_15630</name>
</gene>
<sequence>MDITEFDIMSAKILAGEATQEEIMAFENMLSSDPSLNELFEADKKVWEMSEGLDFNQGDWAGNDWKSVDSKLGLSKNYSRGLLYRRIVSIAASVVLLVGVFAAVKFYLQTDEVHVETAMHRLEVPKGNTSYLVLGDGTEVWLNSGSVFEYPSDFNVDSRNVKLQGEAFFEVAKSGSPFVVDAGDIDLRVLGTSFNVRAFAEEGQIETTLMTGKLQVEGMDAYQIEPFVILPREKIIYAKAGGENNRHRPKITKITYTNDQKLLSQISWKEGLFILEGESLEEIGERIYRTFGLKVVFKDEQIKQFKFTGKVSNAEAETLLKAIGIATGIQYKITGEEILLSIR</sequence>
<keyword evidence="1" id="KW-0812">Transmembrane</keyword>
<dbReference type="Proteomes" id="UP001597361">
    <property type="component" value="Unassembled WGS sequence"/>
</dbReference>
<dbReference type="Pfam" id="PF16344">
    <property type="entry name" value="FecR_C"/>
    <property type="match status" value="1"/>
</dbReference>
<dbReference type="RefSeq" id="WP_376887264.1">
    <property type="nucleotide sequence ID" value="NZ_JBHUHR010000039.1"/>
</dbReference>
<dbReference type="PANTHER" id="PTHR30273:SF2">
    <property type="entry name" value="PROTEIN FECR"/>
    <property type="match status" value="1"/>
</dbReference>
<name>A0ABW4VNE6_9BACT</name>
<reference evidence="5" key="1">
    <citation type="journal article" date="2019" name="Int. J. Syst. Evol. Microbiol.">
        <title>The Global Catalogue of Microorganisms (GCM) 10K type strain sequencing project: providing services to taxonomists for standard genome sequencing and annotation.</title>
        <authorList>
            <consortium name="The Broad Institute Genomics Platform"/>
            <consortium name="The Broad Institute Genome Sequencing Center for Infectious Disease"/>
            <person name="Wu L."/>
            <person name="Ma J."/>
        </authorList>
    </citation>
    <scope>NUCLEOTIDE SEQUENCE [LARGE SCALE GENOMIC DNA]</scope>
    <source>
        <strain evidence="5">CGMCC 1.15180</strain>
    </source>
</reference>
<evidence type="ECO:0000313" key="4">
    <source>
        <dbReference type="EMBL" id="MFD2036234.1"/>
    </source>
</evidence>
<evidence type="ECO:0000256" key="1">
    <source>
        <dbReference type="SAM" id="Phobius"/>
    </source>
</evidence>
<accession>A0ABW4VNE6</accession>